<dbReference type="PANTHER" id="PTHR31595:SF57">
    <property type="entry name" value="OS04G0481900 PROTEIN"/>
    <property type="match status" value="1"/>
</dbReference>
<dbReference type="Proteomes" id="UP001276659">
    <property type="component" value="Unassembled WGS sequence"/>
</dbReference>
<evidence type="ECO:0000313" key="11">
    <source>
        <dbReference type="Proteomes" id="UP001276659"/>
    </source>
</evidence>
<dbReference type="Pfam" id="PF13813">
    <property type="entry name" value="MBOAT_2"/>
    <property type="match status" value="1"/>
</dbReference>
<organism evidence="10 11">
    <name type="scientific">Lepraria neglecta</name>
    <dbReference type="NCBI Taxonomy" id="209136"/>
    <lineage>
        <taxon>Eukaryota</taxon>
        <taxon>Fungi</taxon>
        <taxon>Dikarya</taxon>
        <taxon>Ascomycota</taxon>
        <taxon>Pezizomycotina</taxon>
        <taxon>Lecanoromycetes</taxon>
        <taxon>OSLEUM clade</taxon>
        <taxon>Lecanoromycetidae</taxon>
        <taxon>Lecanorales</taxon>
        <taxon>Lecanorineae</taxon>
        <taxon>Stereocaulaceae</taxon>
        <taxon>Lepraria</taxon>
    </lineage>
</organism>
<keyword evidence="6 8" id="KW-1133">Transmembrane helix</keyword>
<dbReference type="InterPro" id="IPR032805">
    <property type="entry name" value="Wax_synthase_dom"/>
</dbReference>
<dbReference type="EMBL" id="JASNWA010000011">
    <property type="protein sequence ID" value="KAK3167037.1"/>
    <property type="molecule type" value="Genomic_DNA"/>
</dbReference>
<dbReference type="PANTHER" id="PTHR31595">
    <property type="entry name" value="LONG-CHAIN-ALCOHOL O-FATTY-ACYLTRANSFERASE 3-RELATED"/>
    <property type="match status" value="1"/>
</dbReference>
<dbReference type="GO" id="GO:0008374">
    <property type="term" value="F:O-acyltransferase activity"/>
    <property type="evidence" value="ECO:0007669"/>
    <property type="project" value="InterPro"/>
</dbReference>
<protein>
    <recommendedName>
        <fullName evidence="9">Wax synthase domain-containing protein</fullName>
    </recommendedName>
</protein>
<evidence type="ECO:0000259" key="9">
    <source>
        <dbReference type="Pfam" id="PF13813"/>
    </source>
</evidence>
<proteinExistence type="inferred from homology"/>
<evidence type="ECO:0000256" key="8">
    <source>
        <dbReference type="SAM" id="Phobius"/>
    </source>
</evidence>
<comment type="subcellular location">
    <subcellularLocation>
        <location evidence="1">Membrane</location>
        <topology evidence="1">Multi-pass membrane protein</topology>
    </subcellularLocation>
</comment>
<sequence length="362" mass="41755">MVYTFSCQVPLLQFSLSVFFGLLALKQLHKKIRQLLLAFILVWVCHMTVVLFSDASSAEGACARNWTSAYKILFNFRWLGTDKLSPDVRTRETATVHEGSQNGEPNLQYSNASRASLEKEKLTDPFRRSLRRAFLLKRLSLLQATYTLNAVYWPILIVYHPVKYSNFDATNQTYFRRFHAVSARETLLRAGLTVHFVWEAWALITSYHNALAIVFVSLGLDEPRDWPPIYGSISETYIIKRFWGKFWHRLTYRTYKTYGAIISENFLRLRPGGVVHRLAVEFFVFLSSGAIHAMVTWQLGYRCGYWEDIAWFSLNFVAILVEGLVQKVDLRLLGGHLTHPSLGKVAGSVWVFTVFFWSLPKT</sequence>
<feature type="transmembrane region" description="Helical" evidence="8">
    <location>
        <begin position="35"/>
        <end position="53"/>
    </location>
</feature>
<accession>A0AAE0DDK3</accession>
<evidence type="ECO:0000256" key="6">
    <source>
        <dbReference type="ARBA" id="ARBA00022989"/>
    </source>
</evidence>
<comment type="pathway">
    <text evidence="2">Secondary metabolite biosynthesis.</text>
</comment>
<evidence type="ECO:0000256" key="7">
    <source>
        <dbReference type="ARBA" id="ARBA00023136"/>
    </source>
</evidence>
<name>A0AAE0DDK3_9LECA</name>
<gene>
    <name evidence="10" type="ORF">OEA41_010162</name>
</gene>
<comment type="similarity">
    <text evidence="3">Belongs to the wax synthase family.</text>
</comment>
<dbReference type="GO" id="GO:0016020">
    <property type="term" value="C:membrane"/>
    <property type="evidence" value="ECO:0007669"/>
    <property type="project" value="UniProtKB-SubCell"/>
</dbReference>
<dbReference type="InterPro" id="IPR044851">
    <property type="entry name" value="Wax_synthase"/>
</dbReference>
<dbReference type="AlphaFoldDB" id="A0AAE0DDK3"/>
<feature type="domain" description="Wax synthase" evidence="9">
    <location>
        <begin position="226"/>
        <end position="312"/>
    </location>
</feature>
<evidence type="ECO:0000256" key="1">
    <source>
        <dbReference type="ARBA" id="ARBA00004141"/>
    </source>
</evidence>
<evidence type="ECO:0000256" key="4">
    <source>
        <dbReference type="ARBA" id="ARBA00022679"/>
    </source>
</evidence>
<evidence type="ECO:0000256" key="3">
    <source>
        <dbReference type="ARBA" id="ARBA00007282"/>
    </source>
</evidence>
<evidence type="ECO:0000256" key="2">
    <source>
        <dbReference type="ARBA" id="ARBA00005179"/>
    </source>
</evidence>
<evidence type="ECO:0000256" key="5">
    <source>
        <dbReference type="ARBA" id="ARBA00022692"/>
    </source>
</evidence>
<keyword evidence="4" id="KW-0808">Transferase</keyword>
<dbReference type="GO" id="GO:0006629">
    <property type="term" value="P:lipid metabolic process"/>
    <property type="evidence" value="ECO:0007669"/>
    <property type="project" value="InterPro"/>
</dbReference>
<keyword evidence="11" id="KW-1185">Reference proteome</keyword>
<feature type="transmembrane region" description="Helical" evidence="8">
    <location>
        <begin position="12"/>
        <end position="28"/>
    </location>
</feature>
<comment type="caution">
    <text evidence="10">The sequence shown here is derived from an EMBL/GenBank/DDBJ whole genome shotgun (WGS) entry which is preliminary data.</text>
</comment>
<keyword evidence="5 8" id="KW-0812">Transmembrane</keyword>
<reference evidence="10" key="1">
    <citation type="submission" date="2022-11" db="EMBL/GenBank/DDBJ databases">
        <title>Chromosomal genome sequence assembly and mating type (MAT) locus characterization of the leprose asexual lichenized fungus Lepraria neglecta (Nyl.) Erichsen.</title>
        <authorList>
            <person name="Allen J.L."/>
            <person name="Pfeffer B."/>
        </authorList>
    </citation>
    <scope>NUCLEOTIDE SEQUENCE</scope>
    <source>
        <strain evidence="10">Allen 5258</strain>
    </source>
</reference>
<evidence type="ECO:0000313" key="10">
    <source>
        <dbReference type="EMBL" id="KAK3167037.1"/>
    </source>
</evidence>
<keyword evidence="7 8" id="KW-0472">Membrane</keyword>